<dbReference type="CDD" id="cd00293">
    <property type="entry name" value="USP-like"/>
    <property type="match status" value="1"/>
</dbReference>
<proteinExistence type="inferred from homology"/>
<protein>
    <submittedName>
        <fullName evidence="3">Universal stress protein</fullName>
    </submittedName>
</protein>
<dbReference type="AlphaFoldDB" id="A0A1Y0I409"/>
<dbReference type="InterPro" id="IPR006016">
    <property type="entry name" value="UspA"/>
</dbReference>
<dbReference type="EMBL" id="CP021425">
    <property type="protein sequence ID" value="ARU54970.1"/>
    <property type="molecule type" value="Genomic_DNA"/>
</dbReference>
<keyword evidence="4" id="KW-1185">Reference proteome</keyword>
<dbReference type="Pfam" id="PF00582">
    <property type="entry name" value="Usp"/>
    <property type="match status" value="1"/>
</dbReference>
<dbReference type="Proteomes" id="UP000196027">
    <property type="component" value="Chromosome"/>
</dbReference>
<dbReference type="KEGG" id="ome:OLMES_0883"/>
<dbReference type="PRINTS" id="PR01438">
    <property type="entry name" value="UNVRSLSTRESS"/>
</dbReference>
<dbReference type="SUPFAM" id="SSF52402">
    <property type="entry name" value="Adenine nucleotide alpha hydrolases-like"/>
    <property type="match status" value="1"/>
</dbReference>
<dbReference type="InterPro" id="IPR014729">
    <property type="entry name" value="Rossmann-like_a/b/a_fold"/>
</dbReference>
<name>A0A1Y0I409_9GAMM</name>
<evidence type="ECO:0000256" key="1">
    <source>
        <dbReference type="ARBA" id="ARBA00008791"/>
    </source>
</evidence>
<dbReference type="RefSeq" id="WP_087460123.1">
    <property type="nucleotide sequence ID" value="NZ_CP021425.1"/>
</dbReference>
<evidence type="ECO:0000313" key="4">
    <source>
        <dbReference type="Proteomes" id="UP000196027"/>
    </source>
</evidence>
<comment type="similarity">
    <text evidence="1">Belongs to the universal stress protein A family.</text>
</comment>
<gene>
    <name evidence="3" type="ORF">OLMES_0883</name>
</gene>
<dbReference type="OrthoDB" id="9792500at2"/>
<reference evidence="3 4" key="1">
    <citation type="submission" date="2017-05" db="EMBL/GenBank/DDBJ databases">
        <title>Genomic insights into alkan degradation activity of Oleiphilus messinensis.</title>
        <authorList>
            <person name="Kozyavkin S.A."/>
            <person name="Slesarev A.I."/>
            <person name="Golyshin P.N."/>
            <person name="Korzhenkov A."/>
            <person name="Golyshina O.N."/>
            <person name="Toshchakov S.V."/>
        </authorList>
    </citation>
    <scope>NUCLEOTIDE SEQUENCE [LARGE SCALE GENOMIC DNA]</scope>
    <source>
        <strain evidence="3 4">ME102</strain>
    </source>
</reference>
<evidence type="ECO:0000259" key="2">
    <source>
        <dbReference type="Pfam" id="PF00582"/>
    </source>
</evidence>
<organism evidence="3 4">
    <name type="scientific">Oleiphilus messinensis</name>
    <dbReference type="NCBI Taxonomy" id="141451"/>
    <lineage>
        <taxon>Bacteria</taxon>
        <taxon>Pseudomonadati</taxon>
        <taxon>Pseudomonadota</taxon>
        <taxon>Gammaproteobacteria</taxon>
        <taxon>Oceanospirillales</taxon>
        <taxon>Oleiphilaceae</taxon>
        <taxon>Oleiphilus</taxon>
    </lineage>
</organism>
<evidence type="ECO:0000313" key="3">
    <source>
        <dbReference type="EMBL" id="ARU54970.1"/>
    </source>
</evidence>
<dbReference type="Gene3D" id="3.40.50.620">
    <property type="entry name" value="HUPs"/>
    <property type="match status" value="1"/>
</dbReference>
<dbReference type="InterPro" id="IPR006015">
    <property type="entry name" value="Universal_stress_UspA"/>
</dbReference>
<feature type="domain" description="UspA" evidence="2">
    <location>
        <begin position="1"/>
        <end position="143"/>
    </location>
</feature>
<dbReference type="PANTHER" id="PTHR46268:SF6">
    <property type="entry name" value="UNIVERSAL STRESS PROTEIN UP12"/>
    <property type="match status" value="1"/>
</dbReference>
<accession>A0A1Y0I409</accession>
<dbReference type="PANTHER" id="PTHR46268">
    <property type="entry name" value="STRESS RESPONSE PROTEIN NHAX"/>
    <property type="match status" value="1"/>
</dbReference>
<sequence length="144" mass="15944">MFKQIVIPVDLDELAFADKAMSVALRQAEEFNAKLHIISVVPGYGMPMVGSFFPKDAMGKAFKTLKKRLQDYAGETEKSGVKVTSALLEGSKPYKVILKEAKKVGADLIVIPSHNYRRVDKILLGSFTSRVVERAKMSVMVIKP</sequence>